<dbReference type="InterPro" id="IPR004113">
    <property type="entry name" value="FAD-bd_oxidored_4_C"/>
</dbReference>
<evidence type="ECO:0000256" key="4">
    <source>
        <dbReference type="ARBA" id="ARBA00022827"/>
    </source>
</evidence>
<name>A0ABU5VVC5_9BACT</name>
<evidence type="ECO:0000313" key="8">
    <source>
        <dbReference type="Proteomes" id="UP001302274"/>
    </source>
</evidence>
<evidence type="ECO:0000256" key="2">
    <source>
        <dbReference type="ARBA" id="ARBA00008000"/>
    </source>
</evidence>
<proteinExistence type="inferred from homology"/>
<evidence type="ECO:0000256" key="5">
    <source>
        <dbReference type="ARBA" id="ARBA00023002"/>
    </source>
</evidence>
<reference evidence="7 8" key="1">
    <citation type="submission" date="2023-11" db="EMBL/GenBank/DDBJ databases">
        <title>A Novel Polar Bacteriovorax (B. antarcticus) Isolated from the Biocrust in Antarctica.</title>
        <authorList>
            <person name="Mun W."/>
            <person name="Choi S.Y."/>
            <person name="Mitchell R.J."/>
        </authorList>
    </citation>
    <scope>NUCLEOTIDE SEQUENCE [LARGE SCALE GENOMIC DNA]</scope>
    <source>
        <strain evidence="7 8">PP10</strain>
    </source>
</reference>
<dbReference type="InterPro" id="IPR036318">
    <property type="entry name" value="FAD-bd_PCMH-like_sf"/>
</dbReference>
<dbReference type="SUPFAM" id="SSF56176">
    <property type="entry name" value="FAD-binding/transporter-associated domain-like"/>
    <property type="match status" value="1"/>
</dbReference>
<dbReference type="EMBL" id="JAYGJQ010000002">
    <property type="protein sequence ID" value="MEA9357011.1"/>
    <property type="molecule type" value="Genomic_DNA"/>
</dbReference>
<keyword evidence="3" id="KW-0285">Flavoprotein</keyword>
<accession>A0ABU5VVC5</accession>
<keyword evidence="5" id="KW-0560">Oxidoreductase</keyword>
<dbReference type="Gene3D" id="3.30.70.2740">
    <property type="match status" value="1"/>
</dbReference>
<gene>
    <name evidence="7" type="ORF">SHI21_12375</name>
</gene>
<keyword evidence="4" id="KW-0274">FAD</keyword>
<evidence type="ECO:0000256" key="3">
    <source>
        <dbReference type="ARBA" id="ARBA00022630"/>
    </source>
</evidence>
<comment type="caution">
    <text evidence="7">The sequence shown here is derived from an EMBL/GenBank/DDBJ whole genome shotgun (WGS) entry which is preliminary data.</text>
</comment>
<dbReference type="RefSeq" id="WP_323576905.1">
    <property type="nucleotide sequence ID" value="NZ_JAYGJQ010000002.1"/>
</dbReference>
<dbReference type="SUPFAM" id="SSF55103">
    <property type="entry name" value="FAD-linked oxidases, C-terminal domain"/>
    <property type="match status" value="1"/>
</dbReference>
<dbReference type="Gene3D" id="3.30.465.10">
    <property type="match status" value="1"/>
</dbReference>
<dbReference type="InterPro" id="IPR016169">
    <property type="entry name" value="FAD-bd_PCMH_sub2"/>
</dbReference>
<feature type="domain" description="FAD-binding oxidoreductase/transferase type 4 C-terminal" evidence="6">
    <location>
        <begin position="224"/>
        <end position="427"/>
    </location>
</feature>
<comment type="cofactor">
    <cofactor evidence="1">
        <name>FAD</name>
        <dbReference type="ChEBI" id="CHEBI:57692"/>
    </cofactor>
</comment>
<keyword evidence="8" id="KW-1185">Reference proteome</keyword>
<protein>
    <submittedName>
        <fullName evidence="7">FAD-binding oxidoreductase</fullName>
    </submittedName>
</protein>
<comment type="similarity">
    <text evidence="2">Belongs to the FAD-binding oxidoreductase/transferase type 4 family.</text>
</comment>
<dbReference type="Proteomes" id="UP001302274">
    <property type="component" value="Unassembled WGS sequence"/>
</dbReference>
<dbReference type="PANTHER" id="PTHR11748:SF111">
    <property type="entry name" value="D-LACTATE DEHYDROGENASE, MITOCHONDRIAL-RELATED"/>
    <property type="match status" value="1"/>
</dbReference>
<sequence>MKTKSFYSFPEVVAHIKTARPTLFHSSQTSTVIPFEKLDGALGSETVLGNLSTIKGNLEMLSNGNLKVTGFVTWKEAKEFCLQHGREIMTSPTEELAGVLAGIATSCTGERSFGFKNLRSQIVELTFVDYEGKDVTLYADRKLECGIDLSTYQADFAHYKLYKNAPYPRLEFETDLMTGTEGQLGVIESAVLRTIEHFPETFIFMLLPRWEEDFKPHLEVFKAVQNFRTQVRACEFIDSNSLSYLPTEKNPGKNQDVIFLEIRKDEFEDIYENLLSHLTLINEDQIFEMDATKCRDLRVSVPRAIFERNSQMGVTKKGTDVQVSPERFEDLLNHYREMGKVGVAYNLFGHFGDAHLHFNFMPTPDKNDFCNAQLESLYSKVLEWKGSPFAEHGIGLLKRKFIAPFYNDHQKSVFRALKNKYDPKGQFFPEGFMTC</sequence>
<evidence type="ECO:0000313" key="7">
    <source>
        <dbReference type="EMBL" id="MEA9357011.1"/>
    </source>
</evidence>
<evidence type="ECO:0000259" key="6">
    <source>
        <dbReference type="Pfam" id="PF02913"/>
    </source>
</evidence>
<dbReference type="InterPro" id="IPR016164">
    <property type="entry name" value="FAD-linked_Oxase-like_C"/>
</dbReference>
<organism evidence="7 8">
    <name type="scientific">Bacteriovorax antarcticus</name>
    <dbReference type="NCBI Taxonomy" id="3088717"/>
    <lineage>
        <taxon>Bacteria</taxon>
        <taxon>Pseudomonadati</taxon>
        <taxon>Bdellovibrionota</taxon>
        <taxon>Bacteriovoracia</taxon>
        <taxon>Bacteriovoracales</taxon>
        <taxon>Bacteriovoracaceae</taxon>
        <taxon>Bacteriovorax</taxon>
    </lineage>
</organism>
<dbReference type="PANTHER" id="PTHR11748">
    <property type="entry name" value="D-LACTATE DEHYDROGENASE"/>
    <property type="match status" value="1"/>
</dbReference>
<dbReference type="Pfam" id="PF02913">
    <property type="entry name" value="FAD-oxidase_C"/>
    <property type="match status" value="1"/>
</dbReference>
<evidence type="ECO:0000256" key="1">
    <source>
        <dbReference type="ARBA" id="ARBA00001974"/>
    </source>
</evidence>